<dbReference type="AlphaFoldDB" id="G0J783"/>
<dbReference type="KEGG" id="cmr:Cycma_4007"/>
<dbReference type="PROSITE" id="PS50042">
    <property type="entry name" value="CNMP_BINDING_3"/>
    <property type="match status" value="1"/>
</dbReference>
<dbReference type="Pfam" id="PF00027">
    <property type="entry name" value="cNMP_binding"/>
    <property type="match status" value="1"/>
</dbReference>
<dbReference type="InterPro" id="IPR000595">
    <property type="entry name" value="cNMP-bd_dom"/>
</dbReference>
<dbReference type="SUPFAM" id="SSF51206">
    <property type="entry name" value="cAMP-binding domain-like"/>
    <property type="match status" value="1"/>
</dbReference>
<dbReference type="HOGENOM" id="CLU_075053_9_2_10"/>
<organism evidence="2 3">
    <name type="scientific">Cyclobacterium marinum (strain ATCC 25205 / DSM 745 / LMG 13164 / NCIMB 1802)</name>
    <name type="common">Flectobacillus marinus</name>
    <dbReference type="NCBI Taxonomy" id="880070"/>
    <lineage>
        <taxon>Bacteria</taxon>
        <taxon>Pseudomonadati</taxon>
        <taxon>Bacteroidota</taxon>
        <taxon>Cytophagia</taxon>
        <taxon>Cytophagales</taxon>
        <taxon>Cyclobacteriaceae</taxon>
        <taxon>Cyclobacterium</taxon>
    </lineage>
</organism>
<dbReference type="STRING" id="880070.Cycma_4007"/>
<name>G0J783_CYCMS</name>
<dbReference type="InterPro" id="IPR014710">
    <property type="entry name" value="RmlC-like_jellyroll"/>
</dbReference>
<proteinExistence type="predicted"/>
<keyword evidence="3" id="KW-1185">Reference proteome</keyword>
<accession>G0J783</accession>
<dbReference type="Gene3D" id="2.60.120.10">
    <property type="entry name" value="Jelly Rolls"/>
    <property type="match status" value="1"/>
</dbReference>
<feature type="domain" description="Cyclic nucleotide-binding" evidence="1">
    <location>
        <begin position="23"/>
        <end position="105"/>
    </location>
</feature>
<sequence length="178" mass="21202">MNPISTFVTKFDQLNLWDKKVELERKEHLKIKGSIDTNLYFVKSGSLRIYVLEEFEENCIRFGYKNNFIAALDSFITEKPSDLYIQAIKKTELKVIRKTTFMRFVQSSIEYSNTWQQMLGELIYQQMERERDILTSSPLKRYKRVLARSPQLFQEIPNKHIASYLRMTPETLSRLKKS</sequence>
<reference evidence="3" key="1">
    <citation type="submission" date="2011-07" db="EMBL/GenBank/DDBJ databases">
        <title>The complete genome of Cyclobacterium marinum DSM 745.</title>
        <authorList>
            <person name="Lucas S."/>
            <person name="Han J."/>
            <person name="Lapidus A."/>
            <person name="Bruce D."/>
            <person name="Goodwin L."/>
            <person name="Pitluck S."/>
            <person name="Peters L."/>
            <person name="Kyrpides N."/>
            <person name="Mavromatis K."/>
            <person name="Ivanova N."/>
            <person name="Ovchinnikova G."/>
            <person name="Chertkov O."/>
            <person name="Detter J.C."/>
            <person name="Tapia R."/>
            <person name="Han C."/>
            <person name="Land M."/>
            <person name="Hauser L."/>
            <person name="Markowitz V."/>
            <person name="Cheng J.-F."/>
            <person name="Hugenholtz P."/>
            <person name="Woyke T."/>
            <person name="Wu D."/>
            <person name="Tindall B."/>
            <person name="Schuetze A."/>
            <person name="Brambilla E."/>
            <person name="Klenk H.-P."/>
            <person name="Eisen J.A."/>
        </authorList>
    </citation>
    <scope>NUCLEOTIDE SEQUENCE [LARGE SCALE GENOMIC DNA]</scope>
    <source>
        <strain evidence="3">ATCC 25205 / DSM 745 / LMG 13164 / NCIMB 1802</strain>
    </source>
</reference>
<evidence type="ECO:0000259" key="1">
    <source>
        <dbReference type="PROSITE" id="PS50042"/>
    </source>
</evidence>
<dbReference type="Proteomes" id="UP000001635">
    <property type="component" value="Chromosome"/>
</dbReference>
<dbReference type="EMBL" id="CP002955">
    <property type="protein sequence ID" value="AEL27716.1"/>
    <property type="molecule type" value="Genomic_DNA"/>
</dbReference>
<dbReference type="RefSeq" id="WP_014022001.1">
    <property type="nucleotide sequence ID" value="NC_015914.1"/>
</dbReference>
<protein>
    <submittedName>
        <fullName evidence="2">Cyclic nucleotide-binding protein</fullName>
    </submittedName>
</protein>
<dbReference type="InterPro" id="IPR018490">
    <property type="entry name" value="cNMP-bd_dom_sf"/>
</dbReference>
<dbReference type="OrthoDB" id="792939at2"/>
<evidence type="ECO:0000313" key="2">
    <source>
        <dbReference type="EMBL" id="AEL27716.1"/>
    </source>
</evidence>
<gene>
    <name evidence="2" type="ordered locus">Cycma_4007</name>
</gene>
<dbReference type="eggNOG" id="COG0664">
    <property type="taxonomic scope" value="Bacteria"/>
</dbReference>
<evidence type="ECO:0000313" key="3">
    <source>
        <dbReference type="Proteomes" id="UP000001635"/>
    </source>
</evidence>